<keyword evidence="4" id="KW-1003">Cell membrane</keyword>
<evidence type="ECO:0000256" key="4">
    <source>
        <dbReference type="ARBA" id="ARBA00022475"/>
    </source>
</evidence>
<comment type="caution">
    <text evidence="9">The sequence shown here is derived from an EMBL/GenBank/DDBJ whole genome shotgun (WGS) entry which is preliminary data.</text>
</comment>
<evidence type="ECO:0000256" key="1">
    <source>
        <dbReference type="ARBA" id="ARBA00004651"/>
    </source>
</evidence>
<dbReference type="SUPFAM" id="SSF161098">
    <property type="entry name" value="MetI-like"/>
    <property type="match status" value="1"/>
</dbReference>
<dbReference type="EMBL" id="SMRP01000074">
    <property type="protein sequence ID" value="TDG16383.1"/>
    <property type="molecule type" value="Genomic_DNA"/>
</dbReference>
<gene>
    <name evidence="9" type="ORF">EYW47_40565</name>
</gene>
<dbReference type="InterPro" id="IPR051789">
    <property type="entry name" value="Bact_Polyamine_Transport"/>
</dbReference>
<comment type="similarity">
    <text evidence="2">Belongs to the binding-protein-dependent transport system permease family. CysTW subfamily.</text>
</comment>
<dbReference type="AlphaFoldDB" id="A0A4R5LX60"/>
<proteinExistence type="inferred from homology"/>
<dbReference type="Proteomes" id="UP000295722">
    <property type="component" value="Unassembled WGS sequence"/>
</dbReference>
<dbReference type="GO" id="GO:0005886">
    <property type="term" value="C:plasma membrane"/>
    <property type="evidence" value="ECO:0007669"/>
    <property type="project" value="UniProtKB-SubCell"/>
</dbReference>
<evidence type="ECO:0000313" key="9">
    <source>
        <dbReference type="EMBL" id="TDG16383.1"/>
    </source>
</evidence>
<sequence length="56" mass="6371">MIKPNRTLSTGVLTLGFLFLYIPIISLVVYSFNESKLVTVWSGFSLKWYAALLQDD</sequence>
<keyword evidence="10" id="KW-1185">Reference proteome</keyword>
<dbReference type="Gene3D" id="1.10.3720.10">
    <property type="entry name" value="MetI-like"/>
    <property type="match status" value="1"/>
</dbReference>
<keyword evidence="3" id="KW-0813">Transport</keyword>
<evidence type="ECO:0000256" key="8">
    <source>
        <dbReference type="SAM" id="Phobius"/>
    </source>
</evidence>
<evidence type="ECO:0000256" key="6">
    <source>
        <dbReference type="ARBA" id="ARBA00022989"/>
    </source>
</evidence>
<keyword evidence="6 8" id="KW-1133">Transmembrane helix</keyword>
<evidence type="ECO:0000313" key="10">
    <source>
        <dbReference type="Proteomes" id="UP000295722"/>
    </source>
</evidence>
<feature type="transmembrane region" description="Helical" evidence="8">
    <location>
        <begin position="12"/>
        <end position="32"/>
    </location>
</feature>
<comment type="subcellular location">
    <subcellularLocation>
        <location evidence="1">Cell membrane</location>
        <topology evidence="1">Multi-pass membrane protein</topology>
    </subcellularLocation>
</comment>
<feature type="non-terminal residue" evidence="9">
    <location>
        <position position="56"/>
    </location>
</feature>
<organism evidence="9 10">
    <name type="scientific">Paraburkholderia silviterrae</name>
    <dbReference type="NCBI Taxonomy" id="2528715"/>
    <lineage>
        <taxon>Bacteria</taxon>
        <taxon>Pseudomonadati</taxon>
        <taxon>Pseudomonadota</taxon>
        <taxon>Betaproteobacteria</taxon>
        <taxon>Burkholderiales</taxon>
        <taxon>Burkholderiaceae</taxon>
        <taxon>Paraburkholderia</taxon>
    </lineage>
</organism>
<dbReference type="PANTHER" id="PTHR43848:SF2">
    <property type="entry name" value="PUTRESCINE TRANSPORT SYSTEM PERMEASE PROTEIN POTI"/>
    <property type="match status" value="1"/>
</dbReference>
<name>A0A4R5LX60_9BURK</name>
<keyword evidence="5 8" id="KW-0812">Transmembrane</keyword>
<evidence type="ECO:0000256" key="2">
    <source>
        <dbReference type="ARBA" id="ARBA00007069"/>
    </source>
</evidence>
<evidence type="ECO:0000256" key="5">
    <source>
        <dbReference type="ARBA" id="ARBA00022692"/>
    </source>
</evidence>
<protein>
    <submittedName>
        <fullName evidence="9">Putrescine ABC transporter permease PotI</fullName>
    </submittedName>
</protein>
<reference evidence="9 10" key="1">
    <citation type="submission" date="2019-03" db="EMBL/GenBank/DDBJ databases">
        <title>Paraburkholderia sp. 4M-K11, isolated from subtropical forest soil.</title>
        <authorList>
            <person name="Gao Z.-H."/>
            <person name="Qiu L.-H."/>
        </authorList>
    </citation>
    <scope>NUCLEOTIDE SEQUENCE [LARGE SCALE GENOMIC DNA]</scope>
    <source>
        <strain evidence="9 10">4M-K11</strain>
    </source>
</reference>
<dbReference type="InterPro" id="IPR035906">
    <property type="entry name" value="MetI-like_sf"/>
</dbReference>
<evidence type="ECO:0000256" key="7">
    <source>
        <dbReference type="ARBA" id="ARBA00023136"/>
    </source>
</evidence>
<evidence type="ECO:0000256" key="3">
    <source>
        <dbReference type="ARBA" id="ARBA00022448"/>
    </source>
</evidence>
<accession>A0A4R5LX60</accession>
<keyword evidence="7 8" id="KW-0472">Membrane</keyword>
<dbReference type="PANTHER" id="PTHR43848">
    <property type="entry name" value="PUTRESCINE TRANSPORT SYSTEM PERMEASE PROTEIN POTI"/>
    <property type="match status" value="1"/>
</dbReference>